<keyword evidence="2" id="KW-1185">Reference proteome</keyword>
<dbReference type="InterPro" id="IPR043502">
    <property type="entry name" value="DNA/RNA_pol_sf"/>
</dbReference>
<dbReference type="EMBL" id="CP126656">
    <property type="protein sequence ID" value="WJZ95441.1"/>
    <property type="molecule type" value="Genomic_DNA"/>
</dbReference>
<accession>A0ABY9CLQ7</accession>
<evidence type="ECO:0008006" key="3">
    <source>
        <dbReference type="Google" id="ProtNLM"/>
    </source>
</evidence>
<reference evidence="1 2" key="1">
    <citation type="journal article" date="2023" name="Hortic Res">
        <title>The complete reference genome for grapevine (Vitis vinifera L.) genetics and breeding.</title>
        <authorList>
            <person name="Shi X."/>
            <person name="Cao S."/>
            <person name="Wang X."/>
            <person name="Huang S."/>
            <person name="Wang Y."/>
            <person name="Liu Z."/>
            <person name="Liu W."/>
            <person name="Leng X."/>
            <person name="Peng Y."/>
            <person name="Wang N."/>
            <person name="Wang Y."/>
            <person name="Ma Z."/>
            <person name="Xu X."/>
            <person name="Zhang F."/>
            <person name="Xue H."/>
            <person name="Zhong H."/>
            <person name="Wang Y."/>
            <person name="Zhang K."/>
            <person name="Velt A."/>
            <person name="Avia K."/>
            <person name="Holtgrawe D."/>
            <person name="Grimplet J."/>
            <person name="Matus J.T."/>
            <person name="Ware D."/>
            <person name="Wu X."/>
            <person name="Wang H."/>
            <person name="Liu C."/>
            <person name="Fang Y."/>
            <person name="Rustenholz C."/>
            <person name="Cheng Z."/>
            <person name="Xiao H."/>
            <person name="Zhou Y."/>
        </authorList>
    </citation>
    <scope>NUCLEOTIDE SEQUENCE [LARGE SCALE GENOMIC DNA]</scope>
    <source>
        <strain evidence="2">cv. Pinot noir / PN40024</strain>
        <tissue evidence="1">Leaf</tissue>
    </source>
</reference>
<name>A0ABY9CLQ7_VITVI</name>
<proteinExistence type="predicted"/>
<evidence type="ECO:0000313" key="2">
    <source>
        <dbReference type="Proteomes" id="UP001227230"/>
    </source>
</evidence>
<dbReference type="PANTHER" id="PTHR19446">
    <property type="entry name" value="REVERSE TRANSCRIPTASES"/>
    <property type="match status" value="1"/>
</dbReference>
<gene>
    <name evidence="1" type="ORF">VitviT2T_014211</name>
</gene>
<protein>
    <recommendedName>
        <fullName evidence="3">Reverse transcriptase domain-containing protein</fullName>
    </recommendedName>
</protein>
<evidence type="ECO:0000313" key="1">
    <source>
        <dbReference type="EMBL" id="WJZ95441.1"/>
    </source>
</evidence>
<dbReference type="SUPFAM" id="SSF56672">
    <property type="entry name" value="DNA/RNA polymerases"/>
    <property type="match status" value="1"/>
</dbReference>
<dbReference type="Proteomes" id="UP001227230">
    <property type="component" value="Chromosome 9"/>
</dbReference>
<sequence>MVSRIFLGVEVRGRVGVILATKMKVLKQKIKVWNKEVFGRLEANKNSALQQVEFCDGVEREMSLSKGETELKKEAKDSFKKWVLLEETHWRQLSRELWLKEGDRNTGFFHRMANAHRRNNSPDRIKINGVWMTEEQEMRERIASAFQQLLSEEPGRRTDIEGLHLNRLNSCETEVLEMQFTEEEIYAALMDMNGDKAPGPDGFTIAFWQSSWELVKEEIMELFREFYDKCSFAKSLSSTFVVLIPKKGGAEDLGDFQPISLLGGLYKLLAKVLANRLKKVLDKVVSGYQNAFVRGKQILDASLIANEVIDFWHKRNEKGLI</sequence>
<organism evidence="1 2">
    <name type="scientific">Vitis vinifera</name>
    <name type="common">Grape</name>
    <dbReference type="NCBI Taxonomy" id="29760"/>
    <lineage>
        <taxon>Eukaryota</taxon>
        <taxon>Viridiplantae</taxon>
        <taxon>Streptophyta</taxon>
        <taxon>Embryophyta</taxon>
        <taxon>Tracheophyta</taxon>
        <taxon>Spermatophyta</taxon>
        <taxon>Magnoliopsida</taxon>
        <taxon>eudicotyledons</taxon>
        <taxon>Gunneridae</taxon>
        <taxon>Pentapetalae</taxon>
        <taxon>rosids</taxon>
        <taxon>Vitales</taxon>
        <taxon>Vitaceae</taxon>
        <taxon>Viteae</taxon>
        <taxon>Vitis</taxon>
    </lineage>
</organism>